<reference evidence="2" key="1">
    <citation type="journal article" date="2019" name="Int. J. Syst. Evol. Microbiol.">
        <title>The Global Catalogue of Microorganisms (GCM) 10K type strain sequencing project: providing services to taxonomists for standard genome sequencing and annotation.</title>
        <authorList>
            <consortium name="The Broad Institute Genomics Platform"/>
            <consortium name="The Broad Institute Genome Sequencing Center for Infectious Disease"/>
            <person name="Wu L."/>
            <person name="Ma J."/>
        </authorList>
    </citation>
    <scope>NUCLEOTIDE SEQUENCE [LARGE SCALE GENOMIC DNA]</scope>
    <source>
        <strain evidence="2">JCM 30331</strain>
    </source>
</reference>
<keyword evidence="2" id="KW-1185">Reference proteome</keyword>
<evidence type="ECO:0008006" key="3">
    <source>
        <dbReference type="Google" id="ProtNLM"/>
    </source>
</evidence>
<accession>A0ABQ2EKM9</accession>
<comment type="caution">
    <text evidence="1">The sequence shown here is derived from an EMBL/GenBank/DDBJ whole genome shotgun (WGS) entry which is preliminary data.</text>
</comment>
<protein>
    <recommendedName>
        <fullName evidence="3">DUF3806 domain-containing protein</fullName>
    </recommendedName>
</protein>
<dbReference type="Proteomes" id="UP000647587">
    <property type="component" value="Unassembled WGS sequence"/>
</dbReference>
<organism evidence="1 2">
    <name type="scientific">Deinococcus malanensis</name>
    <dbReference type="NCBI Taxonomy" id="1706855"/>
    <lineage>
        <taxon>Bacteria</taxon>
        <taxon>Thermotogati</taxon>
        <taxon>Deinococcota</taxon>
        <taxon>Deinococci</taxon>
        <taxon>Deinococcales</taxon>
        <taxon>Deinococcaceae</taxon>
        <taxon>Deinococcus</taxon>
    </lineage>
</organism>
<dbReference type="RefSeq" id="WP_189004439.1">
    <property type="nucleotide sequence ID" value="NZ_BMPP01000002.1"/>
</dbReference>
<evidence type="ECO:0000313" key="2">
    <source>
        <dbReference type="Proteomes" id="UP000647587"/>
    </source>
</evidence>
<evidence type="ECO:0000313" key="1">
    <source>
        <dbReference type="EMBL" id="GGK15383.1"/>
    </source>
</evidence>
<dbReference type="EMBL" id="BMPP01000002">
    <property type="protein sequence ID" value="GGK15383.1"/>
    <property type="molecule type" value="Genomic_DNA"/>
</dbReference>
<sequence>MSAFDELQAAIRRHAADRQAEQQACEAVLTGLYQALRTAGGPGMPLNNVMLDVVQDPEGRLRPLPLGAFHAGWLRLGVCEVLVRIRWTGTAFHGEFGPSGTFQLTSVSDEALAVLARQLLRELTATYASEDLPVGPATLN</sequence>
<gene>
    <name evidence="1" type="ORF">GCM10008955_05990</name>
</gene>
<proteinExistence type="predicted"/>
<name>A0ABQ2EKM9_9DEIO</name>